<name>A0AA96ZX31_9EURY</name>
<dbReference type="GeneID" id="89227777"/>
<evidence type="ECO:0000313" key="1">
    <source>
        <dbReference type="EMBL" id="WNY26602.1"/>
    </source>
</evidence>
<evidence type="ECO:0000313" key="2">
    <source>
        <dbReference type="Proteomes" id="UP001304970"/>
    </source>
</evidence>
<reference evidence="1 2" key="1">
    <citation type="submission" date="2023-07" db="EMBL/GenBank/DDBJ databases">
        <title>Closed genome sequence of Methanosarcinaceae archaeon Am2.</title>
        <authorList>
            <person name="Poehlein A."/>
            <person name="Protasov E."/>
            <person name="Platt K."/>
            <person name="Reeh H."/>
            <person name="Daniel R."/>
            <person name="Brune A."/>
        </authorList>
    </citation>
    <scope>NUCLEOTIDE SEQUENCE [LARGE SCALE GENOMIC DNA]</scope>
    <source>
        <strain evidence="1 2">Am2</strain>
    </source>
</reference>
<protein>
    <submittedName>
        <fullName evidence="1">Uncharacterized protein</fullName>
    </submittedName>
</protein>
<organism evidence="1 2">
    <name type="scientific">Methanolapillus ohkumae</name>
    <dbReference type="NCBI Taxonomy" id="3028298"/>
    <lineage>
        <taxon>Archaea</taxon>
        <taxon>Methanobacteriati</taxon>
        <taxon>Methanobacteriota</taxon>
        <taxon>Stenosarchaea group</taxon>
        <taxon>Methanomicrobia</taxon>
        <taxon>Methanosarcinales</taxon>
        <taxon>Methanosarcinaceae</taxon>
        <taxon>Methanolapillus</taxon>
    </lineage>
</organism>
<sequence length="78" mass="9425">MVEEKYKAKEMYRPDGSKEEYLQFIQYFYDRPEDGKFKFTYCSGGEGSRDKKNALKKQSIREDWNYGNLETMKFIPKN</sequence>
<dbReference type="RefSeq" id="WP_338098126.1">
    <property type="nucleotide sequence ID" value="NZ_CP131061.1"/>
</dbReference>
<dbReference type="EMBL" id="CP131061">
    <property type="protein sequence ID" value="WNY26602.1"/>
    <property type="molecule type" value="Genomic_DNA"/>
</dbReference>
<accession>A0AA96ZX31</accession>
<gene>
    <name evidence="1" type="ORF">MsAm2_03740</name>
</gene>
<dbReference type="Proteomes" id="UP001304970">
    <property type="component" value="Chromosome"/>
</dbReference>
<keyword evidence="2" id="KW-1185">Reference proteome</keyword>
<proteinExistence type="predicted"/>
<dbReference type="AlphaFoldDB" id="A0AA96ZX31"/>